<accession>A0A9D4CYF8</accession>
<evidence type="ECO:0000313" key="2">
    <source>
        <dbReference type="Proteomes" id="UP000828390"/>
    </source>
</evidence>
<keyword evidence="2" id="KW-1185">Reference proteome</keyword>
<reference evidence="1" key="1">
    <citation type="journal article" date="2019" name="bioRxiv">
        <title>The Genome of the Zebra Mussel, Dreissena polymorpha: A Resource for Invasive Species Research.</title>
        <authorList>
            <person name="McCartney M.A."/>
            <person name="Auch B."/>
            <person name="Kono T."/>
            <person name="Mallez S."/>
            <person name="Zhang Y."/>
            <person name="Obille A."/>
            <person name="Becker A."/>
            <person name="Abrahante J.E."/>
            <person name="Garbe J."/>
            <person name="Badalamenti J.P."/>
            <person name="Herman A."/>
            <person name="Mangelson H."/>
            <person name="Liachko I."/>
            <person name="Sullivan S."/>
            <person name="Sone E.D."/>
            <person name="Koren S."/>
            <person name="Silverstein K.A.T."/>
            <person name="Beckman K.B."/>
            <person name="Gohl D.M."/>
        </authorList>
    </citation>
    <scope>NUCLEOTIDE SEQUENCE</scope>
    <source>
        <strain evidence="1">Duluth1</strain>
        <tissue evidence="1">Whole animal</tissue>
    </source>
</reference>
<reference evidence="1" key="2">
    <citation type="submission" date="2020-11" db="EMBL/GenBank/DDBJ databases">
        <authorList>
            <person name="McCartney M.A."/>
            <person name="Auch B."/>
            <person name="Kono T."/>
            <person name="Mallez S."/>
            <person name="Becker A."/>
            <person name="Gohl D.M."/>
            <person name="Silverstein K.A.T."/>
            <person name="Koren S."/>
            <person name="Bechman K.B."/>
            <person name="Herman A."/>
            <person name="Abrahante J.E."/>
            <person name="Garbe J."/>
        </authorList>
    </citation>
    <scope>NUCLEOTIDE SEQUENCE</scope>
    <source>
        <strain evidence="1">Duluth1</strain>
        <tissue evidence="1">Whole animal</tissue>
    </source>
</reference>
<name>A0A9D4CYF8_DREPO</name>
<protein>
    <submittedName>
        <fullName evidence="1">Uncharacterized protein</fullName>
    </submittedName>
</protein>
<comment type="caution">
    <text evidence="1">The sequence shown here is derived from an EMBL/GenBank/DDBJ whole genome shotgun (WGS) entry which is preliminary data.</text>
</comment>
<dbReference type="AlphaFoldDB" id="A0A9D4CYF8"/>
<dbReference type="Proteomes" id="UP000828390">
    <property type="component" value="Unassembled WGS sequence"/>
</dbReference>
<organism evidence="1 2">
    <name type="scientific">Dreissena polymorpha</name>
    <name type="common">Zebra mussel</name>
    <name type="synonym">Mytilus polymorpha</name>
    <dbReference type="NCBI Taxonomy" id="45954"/>
    <lineage>
        <taxon>Eukaryota</taxon>
        <taxon>Metazoa</taxon>
        <taxon>Spiralia</taxon>
        <taxon>Lophotrochozoa</taxon>
        <taxon>Mollusca</taxon>
        <taxon>Bivalvia</taxon>
        <taxon>Autobranchia</taxon>
        <taxon>Heteroconchia</taxon>
        <taxon>Euheterodonta</taxon>
        <taxon>Imparidentia</taxon>
        <taxon>Neoheterodontei</taxon>
        <taxon>Myida</taxon>
        <taxon>Dreissenoidea</taxon>
        <taxon>Dreissenidae</taxon>
        <taxon>Dreissena</taxon>
    </lineage>
</organism>
<gene>
    <name evidence="1" type="ORF">DPMN_042093</name>
</gene>
<evidence type="ECO:0000313" key="1">
    <source>
        <dbReference type="EMBL" id="KAH3735557.1"/>
    </source>
</evidence>
<proteinExistence type="predicted"/>
<dbReference type="EMBL" id="JAIWYP010000011">
    <property type="protein sequence ID" value="KAH3735557.1"/>
    <property type="molecule type" value="Genomic_DNA"/>
</dbReference>
<sequence length="160" mass="18794">MWNRDIGKSSKKCKELFKKWKDTGRQCEESKRLMKSEKTKLRSLQRRAHADVTRKRVNKLMQASERVQKTFHEMVNAQRKVVNDHGSTTLVIDGNEYSQPNEILSIWKNHFETLATPYILEDLNDNIHLQNNIIYKNEIQSGKPLEKVSNKEIEEAIKKA</sequence>